<accession>A0A5A7PT47</accession>
<gene>
    <name evidence="2" type="ORF">STAS_12145</name>
</gene>
<sequence>MERTCRRTASVVRRKEGERRARRRPERRTACRRQLAGRSKLDKFAALDGGNDVRPTMACGDRGQRDWDVAVGGAGAVRRKMSAYLLVKFGASAIKYDIILYIPSK</sequence>
<evidence type="ECO:0000256" key="1">
    <source>
        <dbReference type="SAM" id="MobiDB-lite"/>
    </source>
</evidence>
<protein>
    <submittedName>
        <fullName evidence="2">Capsid protein VP1</fullName>
    </submittedName>
</protein>
<evidence type="ECO:0000313" key="3">
    <source>
        <dbReference type="Proteomes" id="UP000325081"/>
    </source>
</evidence>
<dbReference type="Proteomes" id="UP000325081">
    <property type="component" value="Unassembled WGS sequence"/>
</dbReference>
<dbReference type="AlphaFoldDB" id="A0A5A7PT47"/>
<feature type="non-terminal residue" evidence="2">
    <location>
        <position position="105"/>
    </location>
</feature>
<reference evidence="3" key="1">
    <citation type="journal article" date="2019" name="Curr. Biol.">
        <title>Genome Sequence of Striga asiatica Provides Insight into the Evolution of Plant Parasitism.</title>
        <authorList>
            <person name="Yoshida S."/>
            <person name="Kim S."/>
            <person name="Wafula E.K."/>
            <person name="Tanskanen J."/>
            <person name="Kim Y.M."/>
            <person name="Honaas L."/>
            <person name="Yang Z."/>
            <person name="Spallek T."/>
            <person name="Conn C.E."/>
            <person name="Ichihashi Y."/>
            <person name="Cheong K."/>
            <person name="Cui S."/>
            <person name="Der J.P."/>
            <person name="Gundlach H."/>
            <person name="Jiao Y."/>
            <person name="Hori C."/>
            <person name="Ishida J.K."/>
            <person name="Kasahara H."/>
            <person name="Kiba T."/>
            <person name="Kim M.S."/>
            <person name="Koo N."/>
            <person name="Laohavisit A."/>
            <person name="Lee Y.H."/>
            <person name="Lumba S."/>
            <person name="McCourt P."/>
            <person name="Mortimer J.C."/>
            <person name="Mutuku J.M."/>
            <person name="Nomura T."/>
            <person name="Sasaki-Sekimoto Y."/>
            <person name="Seto Y."/>
            <person name="Wang Y."/>
            <person name="Wakatake T."/>
            <person name="Sakakibara H."/>
            <person name="Demura T."/>
            <person name="Yamaguchi S."/>
            <person name="Yoneyama K."/>
            <person name="Manabe R.I."/>
            <person name="Nelson D.C."/>
            <person name="Schulman A.H."/>
            <person name="Timko M.P."/>
            <person name="dePamphilis C.W."/>
            <person name="Choi D."/>
            <person name="Shirasu K."/>
        </authorList>
    </citation>
    <scope>NUCLEOTIDE SEQUENCE [LARGE SCALE GENOMIC DNA]</scope>
    <source>
        <strain evidence="3">cv. UVA1</strain>
    </source>
</reference>
<name>A0A5A7PT47_STRAF</name>
<evidence type="ECO:0000313" key="2">
    <source>
        <dbReference type="EMBL" id="GER35838.1"/>
    </source>
</evidence>
<dbReference type="EMBL" id="BKCP01005028">
    <property type="protein sequence ID" value="GER35838.1"/>
    <property type="molecule type" value="Genomic_DNA"/>
</dbReference>
<comment type="caution">
    <text evidence="2">The sequence shown here is derived from an EMBL/GenBank/DDBJ whole genome shotgun (WGS) entry which is preliminary data.</text>
</comment>
<feature type="region of interest" description="Disordered" evidence="1">
    <location>
        <begin position="1"/>
        <end position="32"/>
    </location>
</feature>
<keyword evidence="3" id="KW-1185">Reference proteome</keyword>
<proteinExistence type="predicted"/>
<organism evidence="2 3">
    <name type="scientific">Striga asiatica</name>
    <name type="common">Asiatic witchweed</name>
    <name type="synonym">Buchnera asiatica</name>
    <dbReference type="NCBI Taxonomy" id="4170"/>
    <lineage>
        <taxon>Eukaryota</taxon>
        <taxon>Viridiplantae</taxon>
        <taxon>Streptophyta</taxon>
        <taxon>Embryophyta</taxon>
        <taxon>Tracheophyta</taxon>
        <taxon>Spermatophyta</taxon>
        <taxon>Magnoliopsida</taxon>
        <taxon>eudicotyledons</taxon>
        <taxon>Gunneridae</taxon>
        <taxon>Pentapetalae</taxon>
        <taxon>asterids</taxon>
        <taxon>lamiids</taxon>
        <taxon>Lamiales</taxon>
        <taxon>Orobanchaceae</taxon>
        <taxon>Buchnereae</taxon>
        <taxon>Striga</taxon>
    </lineage>
</organism>